<accession>A0AAV4WT63</accession>
<feature type="region of interest" description="Disordered" evidence="1">
    <location>
        <begin position="1"/>
        <end position="90"/>
    </location>
</feature>
<evidence type="ECO:0000313" key="3">
    <source>
        <dbReference type="Proteomes" id="UP001054837"/>
    </source>
</evidence>
<organism evidence="2 3">
    <name type="scientific">Caerostris darwini</name>
    <dbReference type="NCBI Taxonomy" id="1538125"/>
    <lineage>
        <taxon>Eukaryota</taxon>
        <taxon>Metazoa</taxon>
        <taxon>Ecdysozoa</taxon>
        <taxon>Arthropoda</taxon>
        <taxon>Chelicerata</taxon>
        <taxon>Arachnida</taxon>
        <taxon>Araneae</taxon>
        <taxon>Araneomorphae</taxon>
        <taxon>Entelegynae</taxon>
        <taxon>Araneoidea</taxon>
        <taxon>Araneidae</taxon>
        <taxon>Caerostris</taxon>
    </lineage>
</organism>
<protein>
    <submittedName>
        <fullName evidence="2">Uncharacterized protein</fullName>
    </submittedName>
</protein>
<reference evidence="2 3" key="1">
    <citation type="submission" date="2021-06" db="EMBL/GenBank/DDBJ databases">
        <title>Caerostris darwini draft genome.</title>
        <authorList>
            <person name="Kono N."/>
            <person name="Arakawa K."/>
        </authorList>
    </citation>
    <scope>NUCLEOTIDE SEQUENCE [LARGE SCALE GENOMIC DNA]</scope>
</reference>
<evidence type="ECO:0000313" key="2">
    <source>
        <dbReference type="EMBL" id="GIY84844.1"/>
    </source>
</evidence>
<comment type="caution">
    <text evidence="2">The sequence shown here is derived from an EMBL/GenBank/DDBJ whole genome shotgun (WGS) entry which is preliminary data.</text>
</comment>
<proteinExistence type="predicted"/>
<dbReference type="AlphaFoldDB" id="A0AAV4WT63"/>
<evidence type="ECO:0000256" key="1">
    <source>
        <dbReference type="SAM" id="MobiDB-lite"/>
    </source>
</evidence>
<dbReference type="Proteomes" id="UP001054837">
    <property type="component" value="Unassembled WGS sequence"/>
</dbReference>
<dbReference type="EMBL" id="BPLQ01014974">
    <property type="protein sequence ID" value="GIY84844.1"/>
    <property type="molecule type" value="Genomic_DNA"/>
</dbReference>
<feature type="compositionally biased region" description="Basic and acidic residues" evidence="1">
    <location>
        <begin position="69"/>
        <end position="83"/>
    </location>
</feature>
<keyword evidence="3" id="KW-1185">Reference proteome</keyword>
<gene>
    <name evidence="2" type="primary">AVEN_30258_1</name>
    <name evidence="2" type="ORF">CDAR_208921</name>
</gene>
<sequence length="218" mass="24473">MDYDEDIRKYFNPDAKSEDPPQHRIRHPSHKQVAPTPLLDDYFAVNEAQLDQADSSSEISSEEEVSTDDPSRIKAETPLKRPPEEEEDVLTPIETKDSSRRVIVRVNAFSSAPRKYHRVSAHGNVVPKVIASGRTFKPLRPDSYAVLHSPMQIYIPVRYTGGEGDPSEIPSDCLQCSQNISLTALRGETQVEVPVPAISICHRSISDLQSFRMTHIRA</sequence>
<feature type="compositionally biased region" description="Basic and acidic residues" evidence="1">
    <location>
        <begin position="1"/>
        <end position="22"/>
    </location>
</feature>
<name>A0AAV4WT63_9ARAC</name>